<dbReference type="CDD" id="cd03426">
    <property type="entry name" value="NUDIX_CoAse_Nudt7"/>
    <property type="match status" value="1"/>
</dbReference>
<keyword evidence="5" id="KW-0460">Magnesium</keyword>
<name>A0A3D9H816_9FLAO</name>
<keyword evidence="3" id="KW-0479">Metal-binding</keyword>
<evidence type="ECO:0000256" key="1">
    <source>
        <dbReference type="ARBA" id="ARBA00001936"/>
    </source>
</evidence>
<reference evidence="8 9" key="1">
    <citation type="submission" date="2018-07" db="EMBL/GenBank/DDBJ databases">
        <title>Genomic Encyclopedia of Type Strains, Phase III (KMG-III): the genomes of soil and plant-associated and newly described type strains.</title>
        <authorList>
            <person name="Whitman W."/>
        </authorList>
    </citation>
    <scope>NUCLEOTIDE SEQUENCE [LARGE SCALE GENOMIC DNA]</scope>
    <source>
        <strain evidence="8 9">CECT 7946</strain>
    </source>
</reference>
<evidence type="ECO:0000256" key="2">
    <source>
        <dbReference type="ARBA" id="ARBA00001946"/>
    </source>
</evidence>
<dbReference type="SUPFAM" id="SSF55811">
    <property type="entry name" value="Nudix"/>
    <property type="match status" value="1"/>
</dbReference>
<evidence type="ECO:0000313" key="8">
    <source>
        <dbReference type="EMBL" id="RED45619.1"/>
    </source>
</evidence>
<evidence type="ECO:0000313" key="9">
    <source>
        <dbReference type="Proteomes" id="UP000256980"/>
    </source>
</evidence>
<evidence type="ECO:0000259" key="7">
    <source>
        <dbReference type="PROSITE" id="PS51462"/>
    </source>
</evidence>
<comment type="caution">
    <text evidence="8">The sequence shown here is derived from an EMBL/GenBank/DDBJ whole genome shotgun (WGS) entry which is preliminary data.</text>
</comment>
<keyword evidence="4" id="KW-0378">Hydrolase</keyword>
<dbReference type="PANTHER" id="PTHR12992">
    <property type="entry name" value="NUDIX HYDROLASE"/>
    <property type="match status" value="1"/>
</dbReference>
<dbReference type="Pfam" id="PF00293">
    <property type="entry name" value="NUDIX"/>
    <property type="match status" value="1"/>
</dbReference>
<dbReference type="EMBL" id="QRDV01000002">
    <property type="protein sequence ID" value="RED45619.1"/>
    <property type="molecule type" value="Genomic_DNA"/>
</dbReference>
<dbReference type="Proteomes" id="UP000256980">
    <property type="component" value="Unassembled WGS sequence"/>
</dbReference>
<proteinExistence type="predicted"/>
<keyword evidence="9" id="KW-1185">Reference proteome</keyword>
<sequence length="214" mass="24026">MLFSTFLESVVKIKHLELSGEDSHAKMSPPYRLDLAEKMKAKSKTARQAGVMALFYPNTKDETTLVLILRNTYKGVHSAQVGFPGGKYEDDDNNDLMLTAIRETEEEIGVAKEDFEVLKRMSPIYIPPSNFMVHPFIGISEKSLIFSKQDEEVDAIIEVKLRDFLCDTNVLTARVPTSFNVEADVPAFKLNGHIVWGATAMMLGEIKDLLKQVL</sequence>
<dbReference type="AlphaFoldDB" id="A0A3D9H816"/>
<dbReference type="RefSeq" id="WP_115816912.1">
    <property type="nucleotide sequence ID" value="NZ_QRDV01000002.1"/>
</dbReference>
<dbReference type="GO" id="GO:0010945">
    <property type="term" value="F:coenzyme A diphosphatase activity"/>
    <property type="evidence" value="ECO:0007669"/>
    <property type="project" value="InterPro"/>
</dbReference>
<dbReference type="OrthoDB" id="9802805at2"/>
<dbReference type="GO" id="GO:0046872">
    <property type="term" value="F:metal ion binding"/>
    <property type="evidence" value="ECO:0007669"/>
    <property type="project" value="UniProtKB-KW"/>
</dbReference>
<keyword evidence="6" id="KW-0464">Manganese</keyword>
<evidence type="ECO:0000256" key="4">
    <source>
        <dbReference type="ARBA" id="ARBA00022801"/>
    </source>
</evidence>
<dbReference type="PROSITE" id="PS51462">
    <property type="entry name" value="NUDIX"/>
    <property type="match status" value="1"/>
</dbReference>
<evidence type="ECO:0000256" key="5">
    <source>
        <dbReference type="ARBA" id="ARBA00022842"/>
    </source>
</evidence>
<dbReference type="Gene3D" id="3.90.79.10">
    <property type="entry name" value="Nucleoside Triphosphate Pyrophosphohydrolase"/>
    <property type="match status" value="1"/>
</dbReference>
<organism evidence="8 9">
    <name type="scientific">Winogradskyella eximia</name>
    <dbReference type="NCBI Taxonomy" id="262006"/>
    <lineage>
        <taxon>Bacteria</taxon>
        <taxon>Pseudomonadati</taxon>
        <taxon>Bacteroidota</taxon>
        <taxon>Flavobacteriia</taxon>
        <taxon>Flavobacteriales</taxon>
        <taxon>Flavobacteriaceae</taxon>
        <taxon>Winogradskyella</taxon>
    </lineage>
</organism>
<dbReference type="InterPro" id="IPR000086">
    <property type="entry name" value="NUDIX_hydrolase_dom"/>
</dbReference>
<dbReference type="InterPro" id="IPR045121">
    <property type="entry name" value="CoAse"/>
</dbReference>
<comment type="cofactor">
    <cofactor evidence="1">
        <name>Mn(2+)</name>
        <dbReference type="ChEBI" id="CHEBI:29035"/>
    </cofactor>
</comment>
<feature type="domain" description="Nudix hydrolase" evidence="7">
    <location>
        <begin position="45"/>
        <end position="190"/>
    </location>
</feature>
<evidence type="ECO:0000256" key="3">
    <source>
        <dbReference type="ARBA" id="ARBA00022723"/>
    </source>
</evidence>
<dbReference type="InterPro" id="IPR015797">
    <property type="entry name" value="NUDIX_hydrolase-like_dom_sf"/>
</dbReference>
<accession>A0A3D9H816</accession>
<gene>
    <name evidence="8" type="ORF">DFQ10_102495</name>
</gene>
<comment type="cofactor">
    <cofactor evidence="2">
        <name>Mg(2+)</name>
        <dbReference type="ChEBI" id="CHEBI:18420"/>
    </cofactor>
</comment>
<protein>
    <submittedName>
        <fullName evidence="8">NUDIX domain-containing protein</fullName>
    </submittedName>
</protein>
<dbReference type="PANTHER" id="PTHR12992:SF11">
    <property type="entry name" value="MITOCHONDRIAL COENZYME A DIPHOSPHATASE NUDT8"/>
    <property type="match status" value="1"/>
</dbReference>
<evidence type="ECO:0000256" key="6">
    <source>
        <dbReference type="ARBA" id="ARBA00023211"/>
    </source>
</evidence>